<organism evidence="3 4">
    <name type="scientific">Actinomyces marmotae</name>
    <dbReference type="NCBI Taxonomy" id="2737173"/>
    <lineage>
        <taxon>Bacteria</taxon>
        <taxon>Bacillati</taxon>
        <taxon>Actinomycetota</taxon>
        <taxon>Actinomycetes</taxon>
        <taxon>Actinomycetales</taxon>
        <taxon>Actinomycetaceae</taxon>
        <taxon>Actinomyces</taxon>
    </lineage>
</organism>
<feature type="transmembrane region" description="Helical" evidence="2">
    <location>
        <begin position="175"/>
        <end position="193"/>
    </location>
</feature>
<name>A0A6M8B670_9ACTO</name>
<accession>A0A6M8B670</accession>
<evidence type="ECO:0000256" key="2">
    <source>
        <dbReference type="SAM" id="Phobius"/>
    </source>
</evidence>
<dbReference type="EMBL" id="CP053642">
    <property type="protein sequence ID" value="QKD80157.1"/>
    <property type="molecule type" value="Genomic_DNA"/>
</dbReference>
<reference evidence="3 4" key="1">
    <citation type="submission" date="2020-05" db="EMBL/GenBank/DDBJ databases">
        <title>Actinomyces sp. zg-325.</title>
        <authorList>
            <person name="Yang C."/>
        </authorList>
    </citation>
    <scope>NUCLEOTIDE SEQUENCE [LARGE SCALE GENOMIC DNA]</scope>
    <source>
        <strain evidence="4">zg-325</strain>
    </source>
</reference>
<feature type="region of interest" description="Disordered" evidence="1">
    <location>
        <begin position="1"/>
        <end position="20"/>
    </location>
</feature>
<dbReference type="AlphaFoldDB" id="A0A6M8B670"/>
<evidence type="ECO:0000313" key="3">
    <source>
        <dbReference type="EMBL" id="QKD80157.1"/>
    </source>
</evidence>
<gene>
    <name evidence="3" type="ORF">HPC72_07975</name>
</gene>
<feature type="transmembrane region" description="Helical" evidence="2">
    <location>
        <begin position="205"/>
        <end position="227"/>
    </location>
</feature>
<evidence type="ECO:0008006" key="5">
    <source>
        <dbReference type="Google" id="ProtNLM"/>
    </source>
</evidence>
<feature type="compositionally biased region" description="Basic and acidic residues" evidence="1">
    <location>
        <begin position="1"/>
        <end position="14"/>
    </location>
</feature>
<feature type="transmembrane region" description="Helical" evidence="2">
    <location>
        <begin position="145"/>
        <end position="163"/>
    </location>
</feature>
<evidence type="ECO:0000256" key="1">
    <source>
        <dbReference type="SAM" id="MobiDB-lite"/>
    </source>
</evidence>
<feature type="transmembrane region" description="Helical" evidence="2">
    <location>
        <begin position="105"/>
        <end position="124"/>
    </location>
</feature>
<keyword evidence="2" id="KW-0472">Membrane</keyword>
<keyword evidence="2" id="KW-0812">Transmembrane</keyword>
<keyword evidence="4" id="KW-1185">Reference proteome</keyword>
<dbReference type="RefSeq" id="WP_159522244.1">
    <property type="nucleotide sequence ID" value="NZ_CP053642.1"/>
</dbReference>
<evidence type="ECO:0000313" key="4">
    <source>
        <dbReference type="Proteomes" id="UP000504752"/>
    </source>
</evidence>
<protein>
    <recommendedName>
        <fullName evidence="5">DUF5808 domain-containing protein</fullName>
    </recommendedName>
</protein>
<dbReference type="KEGG" id="amam:HPC72_07975"/>
<keyword evidence="2" id="KW-1133">Transmembrane helix</keyword>
<sequence length="242" mass="24452">MSTDETRAPKERATPTEPTAWEEAAWDAGGDPAALRVLGIPVSLDPRGLHERSARHFSPTDPVLVPRAWGIGWDLNLGALATRAGWINPDDLGDDLRLGPAGMRALSLAPAALAVGAAAGVIVTSGRVPSTARSRPRAVPTTSSAAIAPIAPAALMATALGAVDLALDAPLPQRLGHATASLLLTGAGIAGTIQQRGGAGRARRAAVVVGAATAATGLAIAVTRAAIRRAMRSTTTSGQEQS</sequence>
<proteinExistence type="predicted"/>
<dbReference type="Proteomes" id="UP000504752">
    <property type="component" value="Chromosome"/>
</dbReference>